<evidence type="ECO:0000313" key="3">
    <source>
        <dbReference type="EMBL" id="ODA36317.1"/>
    </source>
</evidence>
<keyword evidence="1" id="KW-0732">Signal</keyword>
<proteinExistence type="predicted"/>
<reference evidence="3 4" key="1">
    <citation type="submission" date="2016-05" db="EMBL/GenBank/DDBJ databases">
        <title>Genomic Taxonomy of the Vibrionaceae.</title>
        <authorList>
            <person name="Gomez-Gil B."/>
            <person name="Enciso-Ibarra J."/>
        </authorList>
    </citation>
    <scope>NUCLEOTIDE SEQUENCE [LARGE SCALE GENOMIC DNA]</scope>
    <source>
        <strain evidence="3 4">CAIM 1920</strain>
    </source>
</reference>
<dbReference type="SUPFAM" id="SSF56925">
    <property type="entry name" value="OMPA-like"/>
    <property type="match status" value="1"/>
</dbReference>
<evidence type="ECO:0000256" key="1">
    <source>
        <dbReference type="ARBA" id="ARBA00022729"/>
    </source>
</evidence>
<gene>
    <name evidence="3" type="ORF">A8L45_01155</name>
</gene>
<evidence type="ECO:0000313" key="4">
    <source>
        <dbReference type="Proteomes" id="UP000094936"/>
    </source>
</evidence>
<dbReference type="AlphaFoldDB" id="A0A1C3ESN1"/>
<feature type="domain" description="Outer membrane protein beta-barrel" evidence="2">
    <location>
        <begin position="6"/>
        <end position="151"/>
    </location>
</feature>
<accession>A0A1C3ESN1</accession>
<keyword evidence="4" id="KW-1185">Reference proteome</keyword>
<protein>
    <recommendedName>
        <fullName evidence="2">Outer membrane protein beta-barrel domain-containing protein</fullName>
    </recommendedName>
</protein>
<sequence length="207" mass="23165">MSSVFFAHSAAAATNLSQDYNFVSGGIQYNHYKDKAYKKAENAKKSDMTRHTAGGYLRGSWNFYDNMFVEARAEGTKNGDLKETGALAGVGYFMPVNDKMSVYGLAGYSAEHVKLGKSKVTEKGLTGEVGAKYQVMDNWTVEPAVRYAKYHKAGYEFRLGNNFKVTDHVSIEANVARNNVKLMYGENHDQEVKLKETNFELGARYNF</sequence>
<organism evidence="3 4">
    <name type="scientific">Veronia pacifica</name>
    <dbReference type="NCBI Taxonomy" id="1080227"/>
    <lineage>
        <taxon>Bacteria</taxon>
        <taxon>Pseudomonadati</taxon>
        <taxon>Pseudomonadota</taxon>
        <taxon>Gammaproteobacteria</taxon>
        <taxon>Vibrionales</taxon>
        <taxon>Vibrionaceae</taxon>
        <taxon>Veronia</taxon>
    </lineage>
</organism>
<dbReference type="InterPro" id="IPR027385">
    <property type="entry name" value="Beta-barrel_OMP"/>
</dbReference>
<dbReference type="Pfam" id="PF13505">
    <property type="entry name" value="OMP_b-brl"/>
    <property type="match status" value="1"/>
</dbReference>
<dbReference type="InterPro" id="IPR011250">
    <property type="entry name" value="OMP/PagP_B-barrel"/>
</dbReference>
<name>A0A1C3ESN1_9GAMM</name>
<comment type="caution">
    <text evidence="3">The sequence shown here is derived from an EMBL/GenBank/DDBJ whole genome shotgun (WGS) entry which is preliminary data.</text>
</comment>
<dbReference type="EMBL" id="LYBM01000001">
    <property type="protein sequence ID" value="ODA36317.1"/>
    <property type="molecule type" value="Genomic_DNA"/>
</dbReference>
<dbReference type="Proteomes" id="UP000094936">
    <property type="component" value="Unassembled WGS sequence"/>
</dbReference>
<evidence type="ECO:0000259" key="2">
    <source>
        <dbReference type="Pfam" id="PF13505"/>
    </source>
</evidence>
<dbReference type="Gene3D" id="2.40.160.20">
    <property type="match status" value="1"/>
</dbReference>